<dbReference type="RefSeq" id="WP_040375661.1">
    <property type="nucleotide sequence ID" value="NZ_CP068053.1"/>
</dbReference>
<feature type="chain" id="PRO_5038713577" description="Lipoprotein" evidence="1">
    <location>
        <begin position="21"/>
        <end position="132"/>
    </location>
</feature>
<evidence type="ECO:0000256" key="1">
    <source>
        <dbReference type="SAM" id="SignalP"/>
    </source>
</evidence>
<sequence length="132" mass="15009">MKVKFLVIPTLLLLSGCSQDSINTFVEGKDWSVNYTLVSVNKGTDETYEIIRNDKDMKVNQIHIDMNKGDRTFNSEGKPLQVELDDDNTLTFQDKCGDCRFKSTPKEVTIEWDGNKEIIELPNGETNTSSNR</sequence>
<name>A0A974NMJ9_PERPY</name>
<dbReference type="Proteomes" id="UP000595254">
    <property type="component" value="Chromosome"/>
</dbReference>
<dbReference type="EMBL" id="CP068053">
    <property type="protein sequence ID" value="QQT00696.1"/>
    <property type="molecule type" value="Genomic_DNA"/>
</dbReference>
<proteinExistence type="predicted"/>
<accession>A0A974NMJ9</accession>
<organism evidence="2 3">
    <name type="scientific">Peribacillus psychrosaccharolyticus</name>
    <name type="common">Bacillus psychrosaccharolyticus</name>
    <dbReference type="NCBI Taxonomy" id="1407"/>
    <lineage>
        <taxon>Bacteria</taxon>
        <taxon>Bacillati</taxon>
        <taxon>Bacillota</taxon>
        <taxon>Bacilli</taxon>
        <taxon>Bacillales</taxon>
        <taxon>Bacillaceae</taxon>
        <taxon>Peribacillus</taxon>
    </lineage>
</organism>
<keyword evidence="3" id="KW-1185">Reference proteome</keyword>
<evidence type="ECO:0000313" key="2">
    <source>
        <dbReference type="EMBL" id="QQT00696.1"/>
    </source>
</evidence>
<dbReference type="AlphaFoldDB" id="A0A974NMJ9"/>
<protein>
    <recommendedName>
        <fullName evidence="4">Lipoprotein</fullName>
    </recommendedName>
</protein>
<gene>
    <name evidence="2" type="ORF">I6J18_01810</name>
</gene>
<feature type="signal peptide" evidence="1">
    <location>
        <begin position="1"/>
        <end position="20"/>
    </location>
</feature>
<evidence type="ECO:0008006" key="4">
    <source>
        <dbReference type="Google" id="ProtNLM"/>
    </source>
</evidence>
<reference evidence="2 3" key="1">
    <citation type="submission" date="2021-01" db="EMBL/GenBank/DDBJ databases">
        <title>FDA dAtabase for Regulatory Grade micrObial Sequences (FDA-ARGOS): Supporting development and validation of Infectious Disease Dx tests.</title>
        <authorList>
            <person name="Nelson B."/>
            <person name="Plummer A."/>
            <person name="Tallon L."/>
            <person name="Sadzewicz L."/>
            <person name="Zhao X."/>
            <person name="Boylan J."/>
            <person name="Ott S."/>
            <person name="Bowen H."/>
            <person name="Vavikolanu K."/>
            <person name="Mehta A."/>
            <person name="Aluvathingal J."/>
            <person name="Nadendla S."/>
            <person name="Myers T."/>
            <person name="Yan Y."/>
            <person name="Sichtig H."/>
        </authorList>
    </citation>
    <scope>NUCLEOTIDE SEQUENCE [LARGE SCALE GENOMIC DNA]</scope>
    <source>
        <strain evidence="2 3">FDAARGOS_1161</strain>
    </source>
</reference>
<evidence type="ECO:0000313" key="3">
    <source>
        <dbReference type="Proteomes" id="UP000595254"/>
    </source>
</evidence>
<dbReference type="PROSITE" id="PS51257">
    <property type="entry name" value="PROKAR_LIPOPROTEIN"/>
    <property type="match status" value="1"/>
</dbReference>
<dbReference type="KEGG" id="ppsr:I6J18_01810"/>
<keyword evidence="1" id="KW-0732">Signal</keyword>